<reference evidence="2" key="1">
    <citation type="journal article" date="2014" name="Int. J. Syst. Evol. Microbiol.">
        <title>Complete genome of a new Firmicutes species belonging to the dominant human colonic microbiota ('Ruminococcus bicirculans') reveals two chromosomes and a selective capacity to utilize plant glucans.</title>
        <authorList>
            <consortium name="NISC Comparative Sequencing Program"/>
            <person name="Wegmann U."/>
            <person name="Louis P."/>
            <person name="Goesmann A."/>
            <person name="Henrissat B."/>
            <person name="Duncan S.H."/>
            <person name="Flint H.J."/>
        </authorList>
    </citation>
    <scope>NUCLEOTIDE SEQUENCE</scope>
    <source>
        <strain evidence="2">VKM Ac-1246</strain>
    </source>
</reference>
<dbReference type="Gene3D" id="3.40.50.1820">
    <property type="entry name" value="alpha/beta hydrolase"/>
    <property type="match status" value="1"/>
</dbReference>
<reference evidence="2" key="2">
    <citation type="submission" date="2023-01" db="EMBL/GenBank/DDBJ databases">
        <authorList>
            <person name="Sun Q."/>
            <person name="Evtushenko L."/>
        </authorList>
    </citation>
    <scope>NUCLEOTIDE SEQUENCE</scope>
    <source>
        <strain evidence="2">VKM Ac-1246</strain>
    </source>
</reference>
<accession>A0ABQ5SRR4</accession>
<evidence type="ECO:0000259" key="1">
    <source>
        <dbReference type="Pfam" id="PF00561"/>
    </source>
</evidence>
<dbReference type="EMBL" id="BSEL01000001">
    <property type="protein sequence ID" value="GLJ66248.1"/>
    <property type="molecule type" value="Genomic_DNA"/>
</dbReference>
<dbReference type="Pfam" id="PF00561">
    <property type="entry name" value="Abhydrolase_1"/>
    <property type="match status" value="1"/>
</dbReference>
<proteinExistence type="predicted"/>
<name>A0ABQ5SRR4_9ACTN</name>
<dbReference type="SUPFAM" id="SSF53474">
    <property type="entry name" value="alpha/beta-Hydrolases"/>
    <property type="match status" value="1"/>
</dbReference>
<dbReference type="RefSeq" id="WP_189116989.1">
    <property type="nucleotide sequence ID" value="NZ_BMRK01000002.1"/>
</dbReference>
<comment type="caution">
    <text evidence="2">The sequence shown here is derived from an EMBL/GenBank/DDBJ whole genome shotgun (WGS) entry which is preliminary data.</text>
</comment>
<feature type="domain" description="AB hydrolase-1" evidence="1">
    <location>
        <begin position="21"/>
        <end position="257"/>
    </location>
</feature>
<dbReference type="InterPro" id="IPR000073">
    <property type="entry name" value="AB_hydrolase_1"/>
</dbReference>
<dbReference type="PANTHER" id="PTHR43798:SF33">
    <property type="entry name" value="HYDROLASE, PUTATIVE (AFU_ORTHOLOGUE AFUA_2G14860)-RELATED"/>
    <property type="match status" value="1"/>
</dbReference>
<keyword evidence="3" id="KW-1185">Reference proteome</keyword>
<organism evidence="2 3">
    <name type="scientific">Nocardioides luteus</name>
    <dbReference type="NCBI Taxonomy" id="1844"/>
    <lineage>
        <taxon>Bacteria</taxon>
        <taxon>Bacillati</taxon>
        <taxon>Actinomycetota</taxon>
        <taxon>Actinomycetes</taxon>
        <taxon>Propionibacteriales</taxon>
        <taxon>Nocardioidaceae</taxon>
        <taxon>Nocardioides</taxon>
    </lineage>
</organism>
<gene>
    <name evidence="2" type="ORF">GCM10017579_02840</name>
</gene>
<sequence>MPSVELSAGPIDFEDTGGDGPVLVLLHGVPMDGRLWRRAMAHLGGFRVIRPTLPLGGHRRPMHRDADLSQRGMARILGDFLDALDLHDVTLVLNDWGGGQFLINDDRTDRIARLALVACEAFDNYPPKAARPLAVLSKVPLLFTATLQLFRLESFRQMGAGYGGMSVDKDYHLYDDLVHGWFAPALTDKAIRRDFMKFAGSAPGREELLELAEGQRKFTKPVLVVWADQDTMMPAEHGPRLAAHYPDARLEIVKDSSTLVPIDQPELLAGLLREFALGGRGSVDPVGEEARDQ</sequence>
<evidence type="ECO:0000313" key="3">
    <source>
        <dbReference type="Proteomes" id="UP001142292"/>
    </source>
</evidence>
<dbReference type="InterPro" id="IPR050266">
    <property type="entry name" value="AB_hydrolase_sf"/>
</dbReference>
<dbReference type="InterPro" id="IPR029058">
    <property type="entry name" value="AB_hydrolase_fold"/>
</dbReference>
<protein>
    <submittedName>
        <fullName evidence="2">Oxidoreductase</fullName>
    </submittedName>
</protein>
<evidence type="ECO:0000313" key="2">
    <source>
        <dbReference type="EMBL" id="GLJ66248.1"/>
    </source>
</evidence>
<dbReference type="PANTHER" id="PTHR43798">
    <property type="entry name" value="MONOACYLGLYCEROL LIPASE"/>
    <property type="match status" value="1"/>
</dbReference>
<dbReference type="Proteomes" id="UP001142292">
    <property type="component" value="Unassembled WGS sequence"/>
</dbReference>